<dbReference type="Pfam" id="PF02771">
    <property type="entry name" value="Acyl-CoA_dh_N"/>
    <property type="match status" value="1"/>
</dbReference>
<feature type="domain" description="Acyl-CoA oxidase/dehydrogenase middle" evidence="7">
    <location>
        <begin position="131"/>
        <end position="221"/>
    </location>
</feature>
<dbReference type="Gene3D" id="1.10.540.10">
    <property type="entry name" value="Acyl-CoA dehydrogenase/oxidase, N-terminal domain"/>
    <property type="match status" value="1"/>
</dbReference>
<dbReference type="PANTHER" id="PTHR43884">
    <property type="entry name" value="ACYL-COA DEHYDROGENASE"/>
    <property type="match status" value="1"/>
</dbReference>
<dbReference type="AlphaFoldDB" id="A0A7K1FMN7"/>
<accession>A0A7K1FMN7</accession>
<dbReference type="InterPro" id="IPR013786">
    <property type="entry name" value="AcylCoA_DH/ox_N"/>
</dbReference>
<evidence type="ECO:0000256" key="2">
    <source>
        <dbReference type="ARBA" id="ARBA00009347"/>
    </source>
</evidence>
<protein>
    <submittedName>
        <fullName evidence="9">Acyl-CoA dehydrogenase</fullName>
    </submittedName>
</protein>
<organism evidence="9 10">
    <name type="scientific">Nakamurella alba</name>
    <dbReference type="NCBI Taxonomy" id="2665158"/>
    <lineage>
        <taxon>Bacteria</taxon>
        <taxon>Bacillati</taxon>
        <taxon>Actinomycetota</taxon>
        <taxon>Actinomycetes</taxon>
        <taxon>Nakamurellales</taxon>
        <taxon>Nakamurellaceae</taxon>
        <taxon>Nakamurella</taxon>
    </lineage>
</organism>
<dbReference type="InterPro" id="IPR036250">
    <property type="entry name" value="AcylCo_DH-like_C"/>
</dbReference>
<keyword evidence="3 5" id="KW-0285">Flavoprotein</keyword>
<gene>
    <name evidence="9" type="ORF">GIS00_15510</name>
</gene>
<evidence type="ECO:0000259" key="6">
    <source>
        <dbReference type="Pfam" id="PF00441"/>
    </source>
</evidence>
<dbReference type="GO" id="GO:0003995">
    <property type="term" value="F:acyl-CoA dehydrogenase activity"/>
    <property type="evidence" value="ECO:0007669"/>
    <property type="project" value="InterPro"/>
</dbReference>
<dbReference type="SUPFAM" id="SSF56645">
    <property type="entry name" value="Acyl-CoA dehydrogenase NM domain-like"/>
    <property type="match status" value="1"/>
</dbReference>
<keyword evidence="4 5" id="KW-0274">FAD</keyword>
<dbReference type="InterPro" id="IPR009100">
    <property type="entry name" value="AcylCoA_DH/oxidase_NM_dom_sf"/>
</dbReference>
<dbReference type="PIRSF" id="PIRSF016578">
    <property type="entry name" value="HsaA"/>
    <property type="match status" value="1"/>
</dbReference>
<dbReference type="Pfam" id="PF00441">
    <property type="entry name" value="Acyl-CoA_dh_1"/>
    <property type="match status" value="1"/>
</dbReference>
<sequence>MTVLADPVPGTGDPGATTPVLDRESARAFVLRHVAPGAAEFERAAAVPESVLQQMSAAGLWAPFLPAAVGGAGLPMTAVGEIHEEVGRGCSSVRSLLTVHSMLSWTVARWGSDEQKSRWLPDLAAGTLLGAFCLSEPDAGSDATGIRTTATPDGTGWRLDGTKTWITGGMRADLLLVFARLGAGIGAFLVSADAPGVRRRPLPEVMGTRGSMIAEITFTDVALGADALLGPSGFTAGMVLTGTLDIGRFSVACGSVGIIQACLDASAAHAARRRVGGVLVKDLQLVQAKLTDMVTDVRAARLLCQEAGRLKDLGDSSTLMATWVAKYFASTAAARHASEAVQIHGALGMTDRTPVARLYRDAKVMEIIEGSNEVQRTTIAAEAFRAADLPAAGS</sequence>
<evidence type="ECO:0000313" key="10">
    <source>
        <dbReference type="Proteomes" id="UP000460221"/>
    </source>
</evidence>
<dbReference type="Proteomes" id="UP000460221">
    <property type="component" value="Unassembled WGS sequence"/>
</dbReference>
<evidence type="ECO:0000256" key="4">
    <source>
        <dbReference type="ARBA" id="ARBA00022827"/>
    </source>
</evidence>
<feature type="domain" description="Acyl-CoA dehydrogenase/oxidase C-terminal" evidence="6">
    <location>
        <begin position="239"/>
        <end position="382"/>
    </location>
</feature>
<name>A0A7K1FMN7_9ACTN</name>
<evidence type="ECO:0000259" key="8">
    <source>
        <dbReference type="Pfam" id="PF02771"/>
    </source>
</evidence>
<comment type="caution">
    <text evidence="9">The sequence shown here is derived from an EMBL/GenBank/DDBJ whole genome shotgun (WGS) entry which is preliminary data.</text>
</comment>
<dbReference type="InterPro" id="IPR006091">
    <property type="entry name" value="Acyl-CoA_Oxase/DH_mid-dom"/>
</dbReference>
<dbReference type="Gene3D" id="1.20.140.10">
    <property type="entry name" value="Butyryl-CoA Dehydrogenase, subunit A, domain 3"/>
    <property type="match status" value="1"/>
</dbReference>
<dbReference type="RefSeq" id="WP_154769373.1">
    <property type="nucleotide sequence ID" value="NZ_WLYK01000006.1"/>
</dbReference>
<dbReference type="EMBL" id="WLYK01000006">
    <property type="protein sequence ID" value="MTD15350.1"/>
    <property type="molecule type" value="Genomic_DNA"/>
</dbReference>
<evidence type="ECO:0000256" key="1">
    <source>
        <dbReference type="ARBA" id="ARBA00001974"/>
    </source>
</evidence>
<dbReference type="InterPro" id="IPR046373">
    <property type="entry name" value="Acyl-CoA_Oxase/DH_mid-dom_sf"/>
</dbReference>
<evidence type="ECO:0000259" key="7">
    <source>
        <dbReference type="Pfam" id="PF02770"/>
    </source>
</evidence>
<reference evidence="9 10" key="1">
    <citation type="submission" date="2019-11" db="EMBL/GenBank/DDBJ databases">
        <authorList>
            <person name="Jiang L.-Q."/>
        </authorList>
    </citation>
    <scope>NUCLEOTIDE SEQUENCE [LARGE SCALE GENOMIC DNA]</scope>
    <source>
        <strain evidence="9 10">YIM 132087</strain>
    </source>
</reference>
<dbReference type="InterPro" id="IPR009075">
    <property type="entry name" value="AcylCo_DH/oxidase_C"/>
</dbReference>
<dbReference type="Pfam" id="PF02770">
    <property type="entry name" value="Acyl-CoA_dh_M"/>
    <property type="match status" value="1"/>
</dbReference>
<comment type="similarity">
    <text evidence="2 5">Belongs to the acyl-CoA dehydrogenase family.</text>
</comment>
<dbReference type="InterPro" id="IPR037069">
    <property type="entry name" value="AcylCoA_DH/ox_N_sf"/>
</dbReference>
<dbReference type="PANTHER" id="PTHR43884:SF12">
    <property type="entry name" value="ISOVALERYL-COA DEHYDROGENASE, MITOCHONDRIAL-RELATED"/>
    <property type="match status" value="1"/>
</dbReference>
<comment type="cofactor">
    <cofactor evidence="1 5">
        <name>FAD</name>
        <dbReference type="ChEBI" id="CHEBI:57692"/>
    </cofactor>
</comment>
<keyword evidence="5" id="KW-0560">Oxidoreductase</keyword>
<keyword evidence="10" id="KW-1185">Reference proteome</keyword>
<evidence type="ECO:0000313" key="9">
    <source>
        <dbReference type="EMBL" id="MTD15350.1"/>
    </source>
</evidence>
<evidence type="ECO:0000256" key="5">
    <source>
        <dbReference type="RuleBase" id="RU362125"/>
    </source>
</evidence>
<proteinExistence type="inferred from homology"/>
<dbReference type="SUPFAM" id="SSF47203">
    <property type="entry name" value="Acyl-CoA dehydrogenase C-terminal domain-like"/>
    <property type="match status" value="1"/>
</dbReference>
<dbReference type="GO" id="GO:0050660">
    <property type="term" value="F:flavin adenine dinucleotide binding"/>
    <property type="evidence" value="ECO:0007669"/>
    <property type="project" value="InterPro"/>
</dbReference>
<feature type="domain" description="Acyl-CoA dehydrogenase/oxidase N-terminal" evidence="8">
    <location>
        <begin position="23"/>
        <end position="126"/>
    </location>
</feature>
<dbReference type="PROSITE" id="PS00072">
    <property type="entry name" value="ACYL_COA_DH_1"/>
    <property type="match status" value="1"/>
</dbReference>
<evidence type="ECO:0000256" key="3">
    <source>
        <dbReference type="ARBA" id="ARBA00022630"/>
    </source>
</evidence>
<dbReference type="Gene3D" id="2.40.110.10">
    <property type="entry name" value="Butyryl-CoA Dehydrogenase, subunit A, domain 2"/>
    <property type="match status" value="1"/>
</dbReference>
<dbReference type="InterPro" id="IPR006089">
    <property type="entry name" value="Acyl-CoA_DH_CS"/>
</dbReference>